<dbReference type="FunFam" id="1.10.30.10:FF:000023">
    <property type="entry name" value="nucleolar transcription factor 1 isoform X2"/>
    <property type="match status" value="1"/>
</dbReference>
<feature type="region of interest" description="Disordered" evidence="9">
    <location>
        <begin position="526"/>
        <end position="560"/>
    </location>
</feature>
<feature type="DNA-binding region" description="HMG box" evidence="8">
    <location>
        <begin position="282"/>
        <end position="346"/>
    </location>
</feature>
<dbReference type="PANTHER" id="PTHR46318">
    <property type="entry name" value="UPSTREAM BINDING TRANSCRIPTION FACTOR"/>
    <property type="match status" value="1"/>
</dbReference>
<evidence type="ECO:0000256" key="3">
    <source>
        <dbReference type="ARBA" id="ARBA00023015"/>
    </source>
</evidence>
<dbReference type="PROSITE" id="PS50118">
    <property type="entry name" value="HMG_BOX_2"/>
    <property type="match status" value="5"/>
</dbReference>
<dbReference type="Pfam" id="PF14887">
    <property type="entry name" value="HMG_box_5"/>
    <property type="match status" value="1"/>
</dbReference>
<dbReference type="InterPro" id="IPR036910">
    <property type="entry name" value="HMG_box_dom_sf"/>
</dbReference>
<evidence type="ECO:0000256" key="1">
    <source>
        <dbReference type="ARBA" id="ARBA00004123"/>
    </source>
</evidence>
<comment type="subcellular location">
    <subcellularLocation>
        <location evidence="1">Nucleus</location>
    </subcellularLocation>
</comment>
<evidence type="ECO:0000256" key="5">
    <source>
        <dbReference type="ARBA" id="ARBA00023159"/>
    </source>
</evidence>
<dbReference type="GO" id="GO:0003677">
    <property type="term" value="F:DNA binding"/>
    <property type="evidence" value="ECO:0007669"/>
    <property type="project" value="UniProtKB-UniRule"/>
</dbReference>
<feature type="region of interest" description="Disordered" evidence="9">
    <location>
        <begin position="359"/>
        <end position="418"/>
    </location>
</feature>
<evidence type="ECO:0000259" key="10">
    <source>
        <dbReference type="PROSITE" id="PS50118"/>
    </source>
</evidence>
<feature type="DNA-binding region" description="HMG box" evidence="8">
    <location>
        <begin position="180"/>
        <end position="248"/>
    </location>
</feature>
<feature type="compositionally biased region" description="Basic and acidic residues" evidence="9">
    <location>
        <begin position="441"/>
        <end position="473"/>
    </location>
</feature>
<dbReference type="GO" id="GO:0005634">
    <property type="term" value="C:nucleus"/>
    <property type="evidence" value="ECO:0007669"/>
    <property type="project" value="UniProtKB-SubCell"/>
</dbReference>
<feature type="compositionally biased region" description="Basic and acidic residues" evidence="9">
    <location>
        <begin position="402"/>
        <end position="416"/>
    </location>
</feature>
<protein>
    <submittedName>
        <fullName evidence="11">Upstream binding transcription factor</fullName>
    </submittedName>
</protein>
<evidence type="ECO:0000313" key="12">
    <source>
        <dbReference type="Proteomes" id="UP000694541"/>
    </source>
</evidence>
<feature type="domain" description="HMG box" evidence="10">
    <location>
        <begin position="552"/>
        <end position="618"/>
    </location>
</feature>
<dbReference type="CDD" id="cd22001">
    <property type="entry name" value="HMG-box_UBF1_rpt4"/>
    <property type="match status" value="1"/>
</dbReference>
<dbReference type="Pfam" id="PF00505">
    <property type="entry name" value="HMG_box"/>
    <property type="match status" value="2"/>
</dbReference>
<evidence type="ECO:0000256" key="9">
    <source>
        <dbReference type="SAM" id="MobiDB-lite"/>
    </source>
</evidence>
<dbReference type="SUPFAM" id="SSF47095">
    <property type="entry name" value="HMG-box"/>
    <property type="match status" value="5"/>
</dbReference>
<dbReference type="CDD" id="cd22000">
    <property type="entry name" value="HMG-box_UBF1_rpt3"/>
    <property type="match status" value="1"/>
</dbReference>
<dbReference type="Pfam" id="PF09011">
    <property type="entry name" value="HMG_box_2"/>
    <property type="match status" value="1"/>
</dbReference>
<accession>A0A8B9RWI6</accession>
<evidence type="ECO:0000256" key="8">
    <source>
        <dbReference type="PROSITE-ProRule" id="PRU00267"/>
    </source>
</evidence>
<dbReference type="FunFam" id="1.10.30.10:FF:000022">
    <property type="entry name" value="nucleolar transcription factor 1 isoform X2"/>
    <property type="match status" value="1"/>
</dbReference>
<proteinExistence type="predicted"/>
<feature type="domain" description="HMG box" evidence="10">
    <location>
        <begin position="391"/>
        <end position="459"/>
    </location>
</feature>
<feature type="DNA-binding region" description="HMG box" evidence="8">
    <location>
        <begin position="466"/>
        <end position="533"/>
    </location>
</feature>
<dbReference type="InterPro" id="IPR029215">
    <property type="entry name" value="HMG_box_5"/>
</dbReference>
<feature type="compositionally biased region" description="Acidic residues" evidence="9">
    <location>
        <begin position="660"/>
        <end position="707"/>
    </location>
</feature>
<keyword evidence="5" id="KW-0010">Activator</keyword>
<feature type="compositionally biased region" description="Low complexity" evidence="9">
    <location>
        <begin position="766"/>
        <end position="778"/>
    </location>
</feature>
<feature type="domain" description="HMG box" evidence="10">
    <location>
        <begin position="466"/>
        <end position="533"/>
    </location>
</feature>
<name>A0A8B9RWI6_9AVES</name>
<evidence type="ECO:0000256" key="7">
    <source>
        <dbReference type="ARBA" id="ARBA00023242"/>
    </source>
</evidence>
<dbReference type="InterPro" id="IPR009071">
    <property type="entry name" value="HMG_box_dom"/>
</dbReference>
<dbReference type="AlphaFoldDB" id="A0A8B9RWI6"/>
<evidence type="ECO:0000256" key="4">
    <source>
        <dbReference type="ARBA" id="ARBA00023125"/>
    </source>
</evidence>
<dbReference type="Gene3D" id="1.10.30.10">
    <property type="entry name" value="High mobility group box domain"/>
    <property type="match status" value="5"/>
</dbReference>
<keyword evidence="12" id="KW-1185">Reference proteome</keyword>
<sequence>MEGQALLQAMADAGRRAAHLTSSSGGGLGLGQSPGRCFRCHNSQSGWIYHQEEKSRAQGPAVPSCPGLLGCRERGEMLLLNSWAGWKRSAGSCRTSLMGWRALESLWGWWGAQPAGLTGMYLAAHSLVLASLSTSLVALCPQMKYIQDFQREKQEFERNLARFREDHPDLIQNAKKSDVPEKPKTPQQLWYNHEKKIYLKVRPDATTKEVKESLGKQWSQLSDKKRLKWIHKALEQRKEYEEIMRDYIQKHPELNISEEGITRSTLTKAERQLKDKFDGRPTKPPPNSYSLYCAELMANMKDVPSTERMVLCSQQWKLLSQKEKDAYHKKCDQKKKDYEIELLRFLESLPEEEQQRVLGEEKMLGSNRKGATSPASKKSSPETGKASSEKPKRPISAMFIFSEEKRKQLQEERPELSESELTRLLARMWNDLSEKKKAKYKAREAAMKAQSEKKHGSDKEERGKLPESPKTAEEIWQQSVIGDYLARFKNDRGKALKAMEATWNNMEKKEKLMWIKKAAEDQKRYERELSEMRAPPCSTNSAKKMKFQGEPKKPPMNGYQKFSQELLSNGELNHLPLKERMVEIGSRWQRISQGQKDHYKKLAEEQQKQYKVHLDIWLKSLSPQERAAYKEHTSNKRKSIGKIRGPNPKMKPTMQSKSESEDDDEEEEEEEDDDEDEDDDDDNGDSSEEGGDSSESSSEEESEDGDECECRVSHQSQSFTPVQLKSDYAGWRWGQKPCPCLVLATGQNDEDDEDEDDEDEDDNDSEGSSSSSSSSGDSSDSDSN</sequence>
<dbReference type="FunFam" id="1.10.30.10:FF:000021">
    <property type="entry name" value="nucleolar transcription factor 1 isoform X1"/>
    <property type="match status" value="1"/>
</dbReference>
<keyword evidence="7 8" id="KW-0539">Nucleus</keyword>
<keyword evidence="3" id="KW-0805">Transcription regulation</keyword>
<feature type="compositionally biased region" description="Acidic residues" evidence="9">
    <location>
        <begin position="748"/>
        <end position="765"/>
    </location>
</feature>
<feature type="compositionally biased region" description="Polar residues" evidence="9">
    <location>
        <begin position="713"/>
        <end position="722"/>
    </location>
</feature>
<reference evidence="11" key="2">
    <citation type="submission" date="2025-09" db="UniProtKB">
        <authorList>
            <consortium name="Ensembl"/>
        </authorList>
    </citation>
    <scope>IDENTIFICATION</scope>
</reference>
<dbReference type="CDD" id="cd21999">
    <property type="entry name" value="HMG-box_UBF1_rpt2"/>
    <property type="match status" value="1"/>
</dbReference>
<dbReference type="InterPro" id="IPR051762">
    <property type="entry name" value="UBF1"/>
</dbReference>
<feature type="region of interest" description="Disordered" evidence="9">
    <location>
        <begin position="624"/>
        <end position="722"/>
    </location>
</feature>
<feature type="DNA-binding region" description="HMG box" evidence="8">
    <location>
        <begin position="391"/>
        <end position="459"/>
    </location>
</feature>
<organism evidence="11 12">
    <name type="scientific">Accipiter nisus</name>
    <name type="common">Eurasian sparrowhawk</name>
    <dbReference type="NCBI Taxonomy" id="211598"/>
    <lineage>
        <taxon>Eukaryota</taxon>
        <taxon>Metazoa</taxon>
        <taxon>Chordata</taxon>
        <taxon>Craniata</taxon>
        <taxon>Vertebrata</taxon>
        <taxon>Euteleostomi</taxon>
        <taxon>Archelosauria</taxon>
        <taxon>Archosauria</taxon>
        <taxon>Dinosauria</taxon>
        <taxon>Saurischia</taxon>
        <taxon>Theropoda</taxon>
        <taxon>Coelurosauria</taxon>
        <taxon>Aves</taxon>
        <taxon>Neognathae</taxon>
        <taxon>Neoaves</taxon>
        <taxon>Telluraves</taxon>
        <taxon>Accipitrimorphae</taxon>
        <taxon>Accipitriformes</taxon>
        <taxon>Accipitridae</taxon>
        <taxon>Accipitrinae</taxon>
        <taxon>Accipiter</taxon>
    </lineage>
</organism>
<dbReference type="CDD" id="cd22003">
    <property type="entry name" value="HMG-box_UBF1_rpt6-like"/>
    <property type="match status" value="1"/>
</dbReference>
<feature type="region of interest" description="Disordered" evidence="9">
    <location>
        <begin position="741"/>
        <end position="784"/>
    </location>
</feature>
<feature type="compositionally biased region" description="Polar residues" evidence="9">
    <location>
        <begin position="369"/>
        <end position="386"/>
    </location>
</feature>
<feature type="region of interest" description="Disordered" evidence="9">
    <location>
        <begin position="440"/>
        <end position="473"/>
    </location>
</feature>
<keyword evidence="6" id="KW-0804">Transcription</keyword>
<dbReference type="SMART" id="SM00398">
    <property type="entry name" value="HMG"/>
    <property type="match status" value="5"/>
</dbReference>
<keyword evidence="4 8" id="KW-0238">DNA-binding</keyword>
<feature type="domain" description="HMG box" evidence="10">
    <location>
        <begin position="180"/>
        <end position="248"/>
    </location>
</feature>
<keyword evidence="2" id="KW-0677">Repeat</keyword>
<evidence type="ECO:0000256" key="2">
    <source>
        <dbReference type="ARBA" id="ARBA00022737"/>
    </source>
</evidence>
<dbReference type="CDD" id="cd22002">
    <property type="entry name" value="HMG-box_UBF1_rpt5"/>
    <property type="match status" value="1"/>
</dbReference>
<reference evidence="11" key="1">
    <citation type="submission" date="2025-08" db="UniProtKB">
        <authorList>
            <consortium name="Ensembl"/>
        </authorList>
    </citation>
    <scope>IDENTIFICATION</scope>
</reference>
<dbReference type="FunFam" id="1.10.30.10:FF:000033">
    <property type="entry name" value="nucleolar transcription factor 1 isoform X1"/>
    <property type="match status" value="1"/>
</dbReference>
<feature type="DNA-binding region" description="HMG box" evidence="8">
    <location>
        <begin position="552"/>
        <end position="618"/>
    </location>
</feature>
<evidence type="ECO:0000256" key="6">
    <source>
        <dbReference type="ARBA" id="ARBA00023163"/>
    </source>
</evidence>
<dbReference type="PANTHER" id="PTHR46318:SF3">
    <property type="entry name" value="UPSTREAM BINDING TRANSCRIPTION FACTOR"/>
    <property type="match status" value="1"/>
</dbReference>
<evidence type="ECO:0000313" key="11">
    <source>
        <dbReference type="Ensembl" id="ENSANIP00000014161.1"/>
    </source>
</evidence>
<feature type="domain" description="HMG box" evidence="10">
    <location>
        <begin position="282"/>
        <end position="346"/>
    </location>
</feature>
<dbReference type="Ensembl" id="ENSANIT00000014646.1">
    <property type="protein sequence ID" value="ENSANIP00000014161.1"/>
    <property type="gene ID" value="ENSANIG00000009582.1"/>
</dbReference>
<dbReference type="Proteomes" id="UP000694541">
    <property type="component" value="Unplaced"/>
</dbReference>